<feature type="compositionally biased region" description="Basic and acidic residues" evidence="1">
    <location>
        <begin position="420"/>
        <end position="452"/>
    </location>
</feature>
<protein>
    <submittedName>
        <fullName evidence="2">Uncharacterized protein</fullName>
    </submittedName>
</protein>
<proteinExistence type="predicted"/>
<evidence type="ECO:0000313" key="2">
    <source>
        <dbReference type="EMBL" id="KAK4137159.1"/>
    </source>
</evidence>
<keyword evidence="3" id="KW-1185">Reference proteome</keyword>
<dbReference type="Proteomes" id="UP001304895">
    <property type="component" value="Unassembled WGS sequence"/>
</dbReference>
<feature type="compositionally biased region" description="Low complexity" evidence="1">
    <location>
        <begin position="83"/>
        <end position="92"/>
    </location>
</feature>
<reference evidence="2" key="2">
    <citation type="submission" date="2023-05" db="EMBL/GenBank/DDBJ databases">
        <authorList>
            <consortium name="Lawrence Berkeley National Laboratory"/>
            <person name="Steindorff A."/>
            <person name="Hensen N."/>
            <person name="Bonometti L."/>
            <person name="Westerberg I."/>
            <person name="Brannstrom I.O."/>
            <person name="Guillou S."/>
            <person name="Cros-Aarteil S."/>
            <person name="Calhoun S."/>
            <person name="Haridas S."/>
            <person name="Kuo A."/>
            <person name="Mondo S."/>
            <person name="Pangilinan J."/>
            <person name="Riley R."/>
            <person name="Labutti K."/>
            <person name="Andreopoulos B."/>
            <person name="Lipzen A."/>
            <person name="Chen C."/>
            <person name="Yanf M."/>
            <person name="Daum C."/>
            <person name="Ng V."/>
            <person name="Clum A."/>
            <person name="Ohm R."/>
            <person name="Martin F."/>
            <person name="Silar P."/>
            <person name="Natvig D."/>
            <person name="Lalanne C."/>
            <person name="Gautier V."/>
            <person name="Ament-Velasquez S.L."/>
            <person name="Kruys A."/>
            <person name="Hutchinson M.I."/>
            <person name="Powell A.J."/>
            <person name="Barry K."/>
            <person name="Miller A.N."/>
            <person name="Grigoriev I.V."/>
            <person name="Debuchy R."/>
            <person name="Gladieux P."/>
            <person name="Thoren M.H."/>
            <person name="Johannesson H."/>
        </authorList>
    </citation>
    <scope>NUCLEOTIDE SEQUENCE</scope>
    <source>
        <strain evidence="2">CBS 123565</strain>
    </source>
</reference>
<feature type="region of interest" description="Disordered" evidence="1">
    <location>
        <begin position="358"/>
        <end position="558"/>
    </location>
</feature>
<evidence type="ECO:0000313" key="3">
    <source>
        <dbReference type="Proteomes" id="UP001304895"/>
    </source>
</evidence>
<feature type="region of interest" description="Disordered" evidence="1">
    <location>
        <begin position="590"/>
        <end position="731"/>
    </location>
</feature>
<feature type="compositionally biased region" description="Acidic residues" evidence="1">
    <location>
        <begin position="669"/>
        <end position="698"/>
    </location>
</feature>
<organism evidence="2 3">
    <name type="scientific">Trichocladium antarcticum</name>
    <dbReference type="NCBI Taxonomy" id="1450529"/>
    <lineage>
        <taxon>Eukaryota</taxon>
        <taxon>Fungi</taxon>
        <taxon>Dikarya</taxon>
        <taxon>Ascomycota</taxon>
        <taxon>Pezizomycotina</taxon>
        <taxon>Sordariomycetes</taxon>
        <taxon>Sordariomycetidae</taxon>
        <taxon>Sordariales</taxon>
        <taxon>Chaetomiaceae</taxon>
        <taxon>Trichocladium</taxon>
    </lineage>
</organism>
<sequence length="731" mass="79590">MEQAEVSVEFSSRDLLDPDFQLDLDSVTETGDDGFDLGLDSNYDQVDYLDSGANAGKTTALNLGPELGYGHEDTPAEAAGSGEQQTTEVTQTAAGDAKAEVDYQDEIGYEDDDDHITTDLNADLETTEAPGANAGLSNVLSESHPEPAQVADEDHSEAWAQEMNGAMHQDLDSEEHDVADLMGDDDLAVDDFNDETAPEQYATDHYDEAHSDLSDLDQEIEDLAHSPAGIHDIEVLYNDECYSLIGTPDDDPNSYFLSDIDELDQPLSRFLSTLRAVISNEIAPTDELMVRFDPLDLEFGERSNDKFLSRSFREVLDCHAALAAREAGIPPDPVIHLVVKRDSEDHFLELLADADLGDGQSHRAEDSEAAENNDEETRFGVLEDALVQDGTPEDRHSDEYSFDGGDTADPATHEQAMATSDERKSESEFETAPDRDDMVDEQEHILDADAKSSHSPTPPAECLDDNESLQDDSAEAQDAVDEEQDWDEPAAEDGETSSPHAEIPPETSSHQGHEGTVVQDENEFAETTELDGTDMIAAPENGETELGPGSNDDDMNLNFDVDADLSMTREEVDEYEENTITYDVTESVADVADGLQEPHASEGTSGSTSKSPREETPVVAAADTASIHTSTTFNGDEIDYDELDGADDSFTPTGESVQQSAAASSGGADEIDWENDEEDDEQQLLPGAEEDGEYEEPNEVTLTSPSIAGKRSRTDETESLTEETDHKRRRT</sequence>
<feature type="compositionally biased region" description="Acidic residues" evidence="1">
    <location>
        <begin position="462"/>
        <end position="495"/>
    </location>
</feature>
<feature type="compositionally biased region" description="Low complexity" evidence="1">
    <location>
        <begin position="656"/>
        <end position="668"/>
    </location>
</feature>
<gene>
    <name evidence="2" type="ORF">BT67DRAFT_96889</name>
</gene>
<feature type="compositionally biased region" description="Acidic residues" evidence="1">
    <location>
        <begin position="636"/>
        <end position="647"/>
    </location>
</feature>
<name>A0AAN6UQM6_9PEZI</name>
<accession>A0AAN6UQM6</accession>
<dbReference type="AlphaFoldDB" id="A0AAN6UQM6"/>
<feature type="compositionally biased region" description="Acidic residues" evidence="1">
    <location>
        <begin position="520"/>
        <end position="532"/>
    </location>
</feature>
<reference evidence="2" key="1">
    <citation type="journal article" date="2023" name="Mol. Phylogenet. Evol.">
        <title>Genome-scale phylogeny and comparative genomics of the fungal order Sordariales.</title>
        <authorList>
            <person name="Hensen N."/>
            <person name="Bonometti L."/>
            <person name="Westerberg I."/>
            <person name="Brannstrom I.O."/>
            <person name="Guillou S."/>
            <person name="Cros-Aarteil S."/>
            <person name="Calhoun S."/>
            <person name="Haridas S."/>
            <person name="Kuo A."/>
            <person name="Mondo S."/>
            <person name="Pangilinan J."/>
            <person name="Riley R."/>
            <person name="LaButti K."/>
            <person name="Andreopoulos B."/>
            <person name="Lipzen A."/>
            <person name="Chen C."/>
            <person name="Yan M."/>
            <person name="Daum C."/>
            <person name="Ng V."/>
            <person name="Clum A."/>
            <person name="Steindorff A."/>
            <person name="Ohm R.A."/>
            <person name="Martin F."/>
            <person name="Silar P."/>
            <person name="Natvig D.O."/>
            <person name="Lalanne C."/>
            <person name="Gautier V."/>
            <person name="Ament-Velasquez S.L."/>
            <person name="Kruys A."/>
            <person name="Hutchinson M.I."/>
            <person name="Powell A.J."/>
            <person name="Barry K."/>
            <person name="Miller A.N."/>
            <person name="Grigoriev I.V."/>
            <person name="Debuchy R."/>
            <person name="Gladieux P."/>
            <person name="Hiltunen Thoren M."/>
            <person name="Johannesson H."/>
        </authorList>
    </citation>
    <scope>NUCLEOTIDE SEQUENCE</scope>
    <source>
        <strain evidence="2">CBS 123565</strain>
    </source>
</reference>
<comment type="caution">
    <text evidence="2">The sequence shown here is derived from an EMBL/GenBank/DDBJ whole genome shotgun (WGS) entry which is preliminary data.</text>
</comment>
<feature type="region of interest" description="Disordered" evidence="1">
    <location>
        <begin position="63"/>
        <end position="98"/>
    </location>
</feature>
<evidence type="ECO:0000256" key="1">
    <source>
        <dbReference type="SAM" id="MobiDB-lite"/>
    </source>
</evidence>
<dbReference type="EMBL" id="MU853402">
    <property type="protein sequence ID" value="KAK4137159.1"/>
    <property type="molecule type" value="Genomic_DNA"/>
</dbReference>